<feature type="transmembrane region" description="Helical" evidence="5">
    <location>
        <begin position="68"/>
        <end position="91"/>
    </location>
</feature>
<dbReference type="InterPro" id="IPR004837">
    <property type="entry name" value="NaCa_Exmemb"/>
</dbReference>
<name>A0A2M8KHY2_9BACT</name>
<dbReference type="InterPro" id="IPR044880">
    <property type="entry name" value="NCX_ion-bd_dom_sf"/>
</dbReference>
<accession>A0A2M8KHY2</accession>
<dbReference type="Gene3D" id="1.20.1420.30">
    <property type="entry name" value="NCX, central ion-binding region"/>
    <property type="match status" value="2"/>
</dbReference>
<dbReference type="GO" id="GO:0006874">
    <property type="term" value="P:intracellular calcium ion homeostasis"/>
    <property type="evidence" value="ECO:0007669"/>
    <property type="project" value="TreeGrafter"/>
</dbReference>
<comment type="caution">
    <text evidence="7">The sequence shown here is derived from an EMBL/GenBank/DDBJ whole genome shotgun (WGS) entry which is preliminary data.</text>
</comment>
<feature type="domain" description="Sodium/calcium exchanger membrane region" evidence="6">
    <location>
        <begin position="172"/>
        <end position="311"/>
    </location>
</feature>
<dbReference type="GO" id="GO:0005262">
    <property type="term" value="F:calcium channel activity"/>
    <property type="evidence" value="ECO:0007669"/>
    <property type="project" value="TreeGrafter"/>
</dbReference>
<feature type="transmembrane region" description="Helical" evidence="5">
    <location>
        <begin position="270"/>
        <end position="287"/>
    </location>
</feature>
<dbReference type="InterPro" id="IPR004481">
    <property type="entry name" value="K/Na/Ca-exchanger"/>
</dbReference>
<keyword evidence="2 5" id="KW-0812">Transmembrane</keyword>
<comment type="subcellular location">
    <subcellularLocation>
        <location evidence="1">Membrane</location>
        <topology evidence="1">Multi-pass membrane protein</topology>
    </subcellularLocation>
</comment>
<feature type="transmembrane region" description="Helical" evidence="5">
    <location>
        <begin position="6"/>
        <end position="23"/>
    </location>
</feature>
<dbReference type="PANTHER" id="PTHR10846">
    <property type="entry name" value="SODIUM/POTASSIUM/CALCIUM EXCHANGER"/>
    <property type="match status" value="1"/>
</dbReference>
<keyword evidence="3 5" id="KW-1133">Transmembrane helix</keyword>
<feature type="transmembrane region" description="Helical" evidence="5">
    <location>
        <begin position="103"/>
        <end position="120"/>
    </location>
</feature>
<feature type="transmembrane region" description="Helical" evidence="5">
    <location>
        <begin position="168"/>
        <end position="190"/>
    </location>
</feature>
<feature type="transmembrane region" description="Helical" evidence="5">
    <location>
        <begin position="299"/>
        <end position="315"/>
    </location>
</feature>
<evidence type="ECO:0000256" key="3">
    <source>
        <dbReference type="ARBA" id="ARBA00022989"/>
    </source>
</evidence>
<dbReference type="EMBL" id="PFDZ01000006">
    <property type="protein sequence ID" value="PJE59546.1"/>
    <property type="molecule type" value="Genomic_DNA"/>
</dbReference>
<feature type="transmembrane region" description="Helical" evidence="5">
    <location>
        <begin position="35"/>
        <end position="56"/>
    </location>
</feature>
<feature type="domain" description="Sodium/calcium exchanger membrane region" evidence="6">
    <location>
        <begin position="4"/>
        <end position="146"/>
    </location>
</feature>
<evidence type="ECO:0000256" key="1">
    <source>
        <dbReference type="ARBA" id="ARBA00004141"/>
    </source>
</evidence>
<evidence type="ECO:0000256" key="2">
    <source>
        <dbReference type="ARBA" id="ARBA00022692"/>
    </source>
</evidence>
<reference evidence="8" key="1">
    <citation type="submission" date="2017-09" db="EMBL/GenBank/DDBJ databases">
        <title>Depth-based differentiation of microbial function through sediment-hosted aquifers and enrichment of novel symbionts in the deep terrestrial subsurface.</title>
        <authorList>
            <person name="Probst A.J."/>
            <person name="Ladd B."/>
            <person name="Jarett J.K."/>
            <person name="Geller-Mcgrath D.E."/>
            <person name="Sieber C.M.K."/>
            <person name="Emerson J.B."/>
            <person name="Anantharaman K."/>
            <person name="Thomas B.C."/>
            <person name="Malmstrom R."/>
            <person name="Stieglmeier M."/>
            <person name="Klingl A."/>
            <person name="Woyke T."/>
            <person name="Ryan C.M."/>
            <person name="Banfield J.F."/>
        </authorList>
    </citation>
    <scope>NUCLEOTIDE SEQUENCE [LARGE SCALE GENOMIC DNA]</scope>
</reference>
<sequence>MTTHIFVFVLSFSILIYSSKWLVKSLARVARLLGWKEFVVAFFTMALASSIPNLSVGISSALHNIPSLAFGEIVGNNIIDLTLGVALAVIISKRGLRLPSQTVQTSGLFTIFVAVLPPLMAFDGGIGRGDGTILILVFLIYIFWLFSKKDRFSKIYNRGAKKFRLKKFFKNLFIMLAAVFLLIAAAEGIVQSAIYFSESLNIPLVLIGILVVGIGNALPEIFFGVQAARKGEDWVVIGDLMGSVIITATLVLGLVALIRPIMIDNIAPFAIARLFLVVSAVFFLLFLRTEKKITKKEAIFLFLLFAAFVAAEIIFL</sequence>
<keyword evidence="4 5" id="KW-0472">Membrane</keyword>
<feature type="transmembrane region" description="Helical" evidence="5">
    <location>
        <begin position="126"/>
        <end position="147"/>
    </location>
</feature>
<dbReference type="PANTHER" id="PTHR10846:SF8">
    <property type="entry name" value="INNER MEMBRANE PROTEIN YRBG"/>
    <property type="match status" value="1"/>
</dbReference>
<protein>
    <recommendedName>
        <fullName evidence="6">Sodium/calcium exchanger membrane region domain-containing protein</fullName>
    </recommendedName>
</protein>
<dbReference type="Proteomes" id="UP000231255">
    <property type="component" value="Unassembled WGS sequence"/>
</dbReference>
<dbReference type="GO" id="GO:0008273">
    <property type="term" value="F:calcium, potassium:sodium antiporter activity"/>
    <property type="evidence" value="ECO:0007669"/>
    <property type="project" value="TreeGrafter"/>
</dbReference>
<proteinExistence type="predicted"/>
<organism evidence="7 8">
    <name type="scientific">Candidatus Portnoybacteria bacterium CG10_big_fil_rev_8_21_14_0_10_43_39</name>
    <dbReference type="NCBI Taxonomy" id="1974815"/>
    <lineage>
        <taxon>Bacteria</taxon>
        <taxon>Candidatus Portnoyibacteriota</taxon>
    </lineage>
</organism>
<feature type="transmembrane region" description="Helical" evidence="5">
    <location>
        <begin position="234"/>
        <end position="258"/>
    </location>
</feature>
<dbReference type="GO" id="GO:0005886">
    <property type="term" value="C:plasma membrane"/>
    <property type="evidence" value="ECO:0007669"/>
    <property type="project" value="TreeGrafter"/>
</dbReference>
<evidence type="ECO:0000313" key="7">
    <source>
        <dbReference type="EMBL" id="PJE59546.1"/>
    </source>
</evidence>
<dbReference type="Pfam" id="PF01699">
    <property type="entry name" value="Na_Ca_ex"/>
    <property type="match status" value="2"/>
</dbReference>
<dbReference type="AlphaFoldDB" id="A0A2M8KHY2"/>
<evidence type="ECO:0000313" key="8">
    <source>
        <dbReference type="Proteomes" id="UP000231255"/>
    </source>
</evidence>
<feature type="transmembrane region" description="Helical" evidence="5">
    <location>
        <begin position="202"/>
        <end position="222"/>
    </location>
</feature>
<gene>
    <name evidence="7" type="ORF">COU84_00230</name>
</gene>
<evidence type="ECO:0000259" key="6">
    <source>
        <dbReference type="Pfam" id="PF01699"/>
    </source>
</evidence>
<evidence type="ECO:0000256" key="4">
    <source>
        <dbReference type="ARBA" id="ARBA00023136"/>
    </source>
</evidence>
<evidence type="ECO:0000256" key="5">
    <source>
        <dbReference type="SAM" id="Phobius"/>
    </source>
</evidence>